<keyword evidence="3" id="KW-1185">Reference proteome</keyword>
<dbReference type="AlphaFoldDB" id="A0AA39KEY5"/>
<protein>
    <recommendedName>
        <fullName evidence="4">F-box domain-containing protein</fullName>
    </recommendedName>
</protein>
<sequence length="266" mass="30497">MPSKNLRNYRTSTHCVLFPIQRLCPYIISEILGWCSPADLVIIGGLSKNFKAFLDSKPHGSLCWKCARANIADLPPPPSLSDYNLNEHAYAAFLFNASQKPCICCGQPTNGKFLVIMYRVYLCDRVSCAKQFESEDRGYVFSYYQDKGCTRIYAPILPVLPYNLPSGRKLFIVRHAKQELKEYRRVTAASEKEVRDEQRHLKRIRRHHLNNHSAVLYTWMARHRKHASRCAKTKQRILESGSAGREPQSSSYPRITDCAPNAQCIQ</sequence>
<gene>
    <name evidence="2" type="ORF">EV420DRAFT_369447</name>
</gene>
<comment type="caution">
    <text evidence="2">The sequence shown here is derived from an EMBL/GenBank/DDBJ whole genome shotgun (WGS) entry which is preliminary data.</text>
</comment>
<evidence type="ECO:0008006" key="4">
    <source>
        <dbReference type="Google" id="ProtNLM"/>
    </source>
</evidence>
<accession>A0AA39KEY5</accession>
<dbReference type="GeneID" id="85365424"/>
<feature type="region of interest" description="Disordered" evidence="1">
    <location>
        <begin position="235"/>
        <end position="255"/>
    </location>
</feature>
<dbReference type="RefSeq" id="XP_060330921.1">
    <property type="nucleotide sequence ID" value="XM_060481876.1"/>
</dbReference>
<name>A0AA39KEY5_ARMTA</name>
<evidence type="ECO:0000313" key="3">
    <source>
        <dbReference type="Proteomes" id="UP001175211"/>
    </source>
</evidence>
<organism evidence="2 3">
    <name type="scientific">Armillaria tabescens</name>
    <name type="common">Ringless honey mushroom</name>
    <name type="synonym">Agaricus tabescens</name>
    <dbReference type="NCBI Taxonomy" id="1929756"/>
    <lineage>
        <taxon>Eukaryota</taxon>
        <taxon>Fungi</taxon>
        <taxon>Dikarya</taxon>
        <taxon>Basidiomycota</taxon>
        <taxon>Agaricomycotina</taxon>
        <taxon>Agaricomycetes</taxon>
        <taxon>Agaricomycetidae</taxon>
        <taxon>Agaricales</taxon>
        <taxon>Marasmiineae</taxon>
        <taxon>Physalacriaceae</taxon>
        <taxon>Desarmillaria</taxon>
    </lineage>
</organism>
<evidence type="ECO:0000256" key="1">
    <source>
        <dbReference type="SAM" id="MobiDB-lite"/>
    </source>
</evidence>
<dbReference type="EMBL" id="JAUEPS010000017">
    <property type="protein sequence ID" value="KAK0458651.1"/>
    <property type="molecule type" value="Genomic_DNA"/>
</dbReference>
<reference evidence="2" key="1">
    <citation type="submission" date="2023-06" db="EMBL/GenBank/DDBJ databases">
        <authorList>
            <consortium name="Lawrence Berkeley National Laboratory"/>
            <person name="Ahrendt S."/>
            <person name="Sahu N."/>
            <person name="Indic B."/>
            <person name="Wong-Bajracharya J."/>
            <person name="Merenyi Z."/>
            <person name="Ke H.-M."/>
            <person name="Monk M."/>
            <person name="Kocsube S."/>
            <person name="Drula E."/>
            <person name="Lipzen A."/>
            <person name="Balint B."/>
            <person name="Henrissat B."/>
            <person name="Andreopoulos B."/>
            <person name="Martin F.M."/>
            <person name="Harder C.B."/>
            <person name="Rigling D."/>
            <person name="Ford K.L."/>
            <person name="Foster G.D."/>
            <person name="Pangilinan J."/>
            <person name="Papanicolaou A."/>
            <person name="Barry K."/>
            <person name="LaButti K."/>
            <person name="Viragh M."/>
            <person name="Koriabine M."/>
            <person name="Yan M."/>
            <person name="Riley R."/>
            <person name="Champramary S."/>
            <person name="Plett K.L."/>
            <person name="Tsai I.J."/>
            <person name="Slot J."/>
            <person name="Sipos G."/>
            <person name="Plett J."/>
            <person name="Nagy L.G."/>
            <person name="Grigoriev I.V."/>
        </authorList>
    </citation>
    <scope>NUCLEOTIDE SEQUENCE</scope>
    <source>
        <strain evidence="2">CCBAS 213</strain>
    </source>
</reference>
<dbReference type="Proteomes" id="UP001175211">
    <property type="component" value="Unassembled WGS sequence"/>
</dbReference>
<evidence type="ECO:0000313" key="2">
    <source>
        <dbReference type="EMBL" id="KAK0458651.1"/>
    </source>
</evidence>
<proteinExistence type="predicted"/>